<evidence type="ECO:0000313" key="11">
    <source>
        <dbReference type="Proteomes" id="UP001620626"/>
    </source>
</evidence>
<dbReference type="Gene3D" id="3.30.70.330">
    <property type="match status" value="2"/>
</dbReference>
<evidence type="ECO:0000313" key="10">
    <source>
        <dbReference type="EMBL" id="KAL3118153.1"/>
    </source>
</evidence>
<comment type="subcellular location">
    <subcellularLocation>
        <location evidence="1">Nucleus</location>
    </subcellularLocation>
</comment>
<keyword evidence="5" id="KW-0539">Nucleus</keyword>
<keyword evidence="11" id="KW-1185">Reference proteome</keyword>
<name>A0ABD2LSS1_9BILA</name>
<evidence type="ECO:0000256" key="1">
    <source>
        <dbReference type="ARBA" id="ARBA00004123"/>
    </source>
</evidence>
<feature type="compositionally biased region" description="Pro residues" evidence="7">
    <location>
        <begin position="678"/>
        <end position="687"/>
    </location>
</feature>
<feature type="domain" description="SPOC" evidence="9">
    <location>
        <begin position="451"/>
        <end position="598"/>
    </location>
</feature>
<feature type="compositionally biased region" description="Basic residues" evidence="7">
    <location>
        <begin position="405"/>
        <end position="420"/>
    </location>
</feature>
<dbReference type="PROSITE" id="PS50917">
    <property type="entry name" value="SPOC"/>
    <property type="match status" value="1"/>
</dbReference>
<evidence type="ECO:0000259" key="9">
    <source>
        <dbReference type="PROSITE" id="PS50917"/>
    </source>
</evidence>
<accession>A0ABD2LSS1</accession>
<dbReference type="GO" id="GO:0005634">
    <property type="term" value="C:nucleus"/>
    <property type="evidence" value="ECO:0007669"/>
    <property type="project" value="UniProtKB-SubCell"/>
</dbReference>
<dbReference type="InterPro" id="IPR000504">
    <property type="entry name" value="RRM_dom"/>
</dbReference>
<dbReference type="PANTHER" id="PTHR23189">
    <property type="entry name" value="RNA RECOGNITION MOTIF-CONTAINING"/>
    <property type="match status" value="1"/>
</dbReference>
<feature type="domain" description="RRM" evidence="8">
    <location>
        <begin position="240"/>
        <end position="318"/>
    </location>
</feature>
<evidence type="ECO:0008006" key="12">
    <source>
        <dbReference type="Google" id="ProtNLM"/>
    </source>
</evidence>
<dbReference type="InterPro" id="IPR035979">
    <property type="entry name" value="RBD_domain_sf"/>
</dbReference>
<dbReference type="InterPro" id="IPR010912">
    <property type="entry name" value="SPOC_met"/>
</dbReference>
<dbReference type="AlphaFoldDB" id="A0ABD2LSS1"/>
<evidence type="ECO:0000259" key="8">
    <source>
        <dbReference type="PROSITE" id="PS50102"/>
    </source>
</evidence>
<feature type="compositionally biased region" description="Basic and acidic residues" evidence="7">
    <location>
        <begin position="17"/>
        <end position="35"/>
    </location>
</feature>
<dbReference type="InterPro" id="IPR012677">
    <property type="entry name" value="Nucleotide-bd_a/b_plait_sf"/>
</dbReference>
<evidence type="ECO:0000256" key="2">
    <source>
        <dbReference type="ARBA" id="ARBA00005387"/>
    </source>
</evidence>
<keyword evidence="4 6" id="KW-0694">RNA-binding</keyword>
<dbReference type="Pfam" id="PF00076">
    <property type="entry name" value="RRM_1"/>
    <property type="match status" value="2"/>
</dbReference>
<dbReference type="SUPFAM" id="SSF100939">
    <property type="entry name" value="SPOC domain-like"/>
    <property type="match status" value="1"/>
</dbReference>
<feature type="domain" description="RRM" evidence="8">
    <location>
        <begin position="322"/>
        <end position="395"/>
    </location>
</feature>
<feature type="region of interest" description="Disordered" evidence="7">
    <location>
        <begin position="187"/>
        <end position="222"/>
    </location>
</feature>
<proteinExistence type="inferred from homology"/>
<feature type="region of interest" description="Disordered" evidence="7">
    <location>
        <begin position="398"/>
        <end position="421"/>
    </location>
</feature>
<dbReference type="Gene3D" id="2.40.290.10">
    <property type="match status" value="1"/>
</dbReference>
<dbReference type="GO" id="GO:0003723">
    <property type="term" value="F:RNA binding"/>
    <property type="evidence" value="ECO:0007669"/>
    <property type="project" value="UniProtKB-UniRule"/>
</dbReference>
<feature type="compositionally biased region" description="Low complexity" evidence="7">
    <location>
        <begin position="197"/>
        <end position="212"/>
    </location>
</feature>
<dbReference type="SMART" id="SM00360">
    <property type="entry name" value="RRM"/>
    <property type="match status" value="3"/>
</dbReference>
<feature type="region of interest" description="Disordered" evidence="7">
    <location>
        <begin position="674"/>
        <end position="694"/>
    </location>
</feature>
<comment type="caution">
    <text evidence="10">The sequence shown here is derived from an EMBL/GenBank/DDBJ whole genome shotgun (WGS) entry which is preliminary data.</text>
</comment>
<organism evidence="10 11">
    <name type="scientific">Heterodera trifolii</name>
    <dbReference type="NCBI Taxonomy" id="157864"/>
    <lineage>
        <taxon>Eukaryota</taxon>
        <taxon>Metazoa</taxon>
        <taxon>Ecdysozoa</taxon>
        <taxon>Nematoda</taxon>
        <taxon>Chromadorea</taxon>
        <taxon>Rhabditida</taxon>
        <taxon>Tylenchina</taxon>
        <taxon>Tylenchomorpha</taxon>
        <taxon>Tylenchoidea</taxon>
        <taxon>Heteroderidae</taxon>
        <taxon>Heteroderinae</taxon>
        <taxon>Heterodera</taxon>
    </lineage>
</organism>
<evidence type="ECO:0000256" key="7">
    <source>
        <dbReference type="SAM" id="MobiDB-lite"/>
    </source>
</evidence>
<feature type="compositionally biased region" description="Basic and acidic residues" evidence="7">
    <location>
        <begin position="47"/>
        <end position="56"/>
    </location>
</feature>
<evidence type="ECO:0000256" key="3">
    <source>
        <dbReference type="ARBA" id="ARBA00022553"/>
    </source>
</evidence>
<dbReference type="Proteomes" id="UP001620626">
    <property type="component" value="Unassembled WGS sequence"/>
</dbReference>
<keyword evidence="3" id="KW-0597">Phosphoprotein</keyword>
<feature type="region of interest" description="Disordered" evidence="7">
    <location>
        <begin position="1"/>
        <end position="70"/>
    </location>
</feature>
<reference evidence="10 11" key="1">
    <citation type="submission" date="2024-10" db="EMBL/GenBank/DDBJ databases">
        <authorList>
            <person name="Kim D."/>
        </authorList>
    </citation>
    <scope>NUCLEOTIDE SEQUENCE [LARGE SCALE GENOMIC DNA]</scope>
    <source>
        <strain evidence="10">BH-2024</strain>
    </source>
</reference>
<comment type="similarity">
    <text evidence="2">Belongs to the RRM Spen family.</text>
</comment>
<evidence type="ECO:0000256" key="4">
    <source>
        <dbReference type="ARBA" id="ARBA00022884"/>
    </source>
</evidence>
<sequence length="694" mass="76924">MARGTSSSRNGGGGGAERGERTSHRSSTEARDSRISRSYRSPPPSRPSEHRSRRDSSSTPPPPSSSSCLSNFYRERFGSHSPEDYLNLRLSQFEPKMGKEHIRAVLEREFRHLAPFEIKIVRNPEDDERLAYVNFERPECAKSVRRSLLPRMQKMLGRNIGVDPAGVIRDQEGKFIPDRYNRAVMAAADRSPPPGGPSATGPVPLRRAATPPMQQPRRPPPRRMEMPVFHLNQDDAQAGRTIFVGNLPGDVRDTELRRLFEAFGTVDDVDIKLLADSNAAYAFVLFETVEQALSAREGQHNKPMRPGEYRCQLGYGKTQPCTSLIIGGLGPWASEDLLEKAFCDYGEIASIQYDGGTHGFIRFAEQTAATEACSAMKNFPLGGDDKCITVDYAKDEKKDEEKRANAARKRPYDHHHHHHNMQLELAEAKRARLRTPSPSQSPTRVGSFDSFLQLCDTVPCTWKGVLMLKKTEYPLSVFRVFGREHLVQDYLRDSDGVALRLSINQRLPVVGDLYTKLVEYDRTQLALMFAMERDRPCEPLVKYLQEKNAAGVISVPGAVVYVLTDTPITQKLVKFFTPRLCPLLTPTPNHLILVLKLTAQPTVMGGGTNSGGSAMMASSAAAPTSYGLLSATMAPPNLTTAEMKRELVDTTTMAMMTTTTNSVVKTETWRVVGGEEIAPPPPPPQPPSGTVDYT</sequence>
<dbReference type="InterPro" id="IPR016194">
    <property type="entry name" value="SPOC-like_C_dom_sf"/>
</dbReference>
<evidence type="ECO:0000256" key="6">
    <source>
        <dbReference type="PROSITE-ProRule" id="PRU00176"/>
    </source>
</evidence>
<dbReference type="EMBL" id="JBICBT010000293">
    <property type="protein sequence ID" value="KAL3118153.1"/>
    <property type="molecule type" value="Genomic_DNA"/>
</dbReference>
<protein>
    <recommendedName>
        <fullName evidence="12">SPOC domain protein</fullName>
    </recommendedName>
</protein>
<dbReference type="SUPFAM" id="SSF54928">
    <property type="entry name" value="RNA-binding domain, RBD"/>
    <property type="match status" value="1"/>
</dbReference>
<gene>
    <name evidence="10" type="ORF">niasHT_001927</name>
</gene>
<evidence type="ECO:0000256" key="5">
    <source>
        <dbReference type="ARBA" id="ARBA00023242"/>
    </source>
</evidence>
<dbReference type="PROSITE" id="PS50102">
    <property type="entry name" value="RRM"/>
    <property type="match status" value="2"/>
</dbReference>